<protein>
    <submittedName>
        <fullName evidence="1">Uncharacterized protein</fullName>
    </submittedName>
</protein>
<evidence type="ECO:0000313" key="1">
    <source>
        <dbReference type="EMBL" id="OGZ17468.1"/>
    </source>
</evidence>
<dbReference type="AlphaFoldDB" id="A0A1G2DX33"/>
<organism evidence="1 2">
    <name type="scientific">Candidatus Nealsonbacteria bacterium RBG_13_37_56</name>
    <dbReference type="NCBI Taxonomy" id="1801661"/>
    <lineage>
        <taxon>Bacteria</taxon>
        <taxon>Candidatus Nealsoniibacteriota</taxon>
    </lineage>
</organism>
<reference evidence="1 2" key="1">
    <citation type="journal article" date="2016" name="Nat. Commun.">
        <title>Thousands of microbial genomes shed light on interconnected biogeochemical processes in an aquifer system.</title>
        <authorList>
            <person name="Anantharaman K."/>
            <person name="Brown C.T."/>
            <person name="Hug L.A."/>
            <person name="Sharon I."/>
            <person name="Castelle C.J."/>
            <person name="Probst A.J."/>
            <person name="Thomas B.C."/>
            <person name="Singh A."/>
            <person name="Wilkins M.J."/>
            <person name="Karaoz U."/>
            <person name="Brodie E.L."/>
            <person name="Williams K.H."/>
            <person name="Hubbard S.S."/>
            <person name="Banfield J.F."/>
        </authorList>
    </citation>
    <scope>NUCLEOTIDE SEQUENCE [LARGE SCALE GENOMIC DNA]</scope>
</reference>
<proteinExistence type="predicted"/>
<sequence length="109" mass="12535">MLISKWKAEPYWKVQEMYGPTFGGGFLNDAIICREIFGGKLFGVLHNSVDAERVWNNIAVEIPGDTRVQIEQNSFEISRDFSSIIWNSDHSLVWIEFKLVLDDNHFGIS</sequence>
<evidence type="ECO:0000313" key="2">
    <source>
        <dbReference type="Proteomes" id="UP000178893"/>
    </source>
</evidence>
<accession>A0A1G2DX33</accession>
<dbReference type="Proteomes" id="UP000178893">
    <property type="component" value="Unassembled WGS sequence"/>
</dbReference>
<dbReference type="EMBL" id="MHLW01000036">
    <property type="protein sequence ID" value="OGZ17468.1"/>
    <property type="molecule type" value="Genomic_DNA"/>
</dbReference>
<gene>
    <name evidence="1" type="ORF">A2V72_02530</name>
</gene>
<name>A0A1G2DX33_9BACT</name>
<comment type="caution">
    <text evidence="1">The sequence shown here is derived from an EMBL/GenBank/DDBJ whole genome shotgun (WGS) entry which is preliminary data.</text>
</comment>